<proteinExistence type="predicted"/>
<name>A0A6A4TIP2_SCOMX</name>
<dbReference type="InterPro" id="IPR027417">
    <property type="entry name" value="P-loop_NTPase"/>
</dbReference>
<dbReference type="InterPro" id="IPR003439">
    <property type="entry name" value="ABC_transporter-like_ATP-bd"/>
</dbReference>
<dbReference type="GO" id="GO:0005524">
    <property type="term" value="F:ATP binding"/>
    <property type="evidence" value="ECO:0007669"/>
    <property type="project" value="InterPro"/>
</dbReference>
<dbReference type="EMBL" id="VEVO01000001">
    <property type="protein sequence ID" value="KAF0046617.1"/>
    <property type="molecule type" value="Genomic_DNA"/>
</dbReference>
<evidence type="ECO:0000313" key="4">
    <source>
        <dbReference type="Proteomes" id="UP000438429"/>
    </source>
</evidence>
<evidence type="ECO:0000259" key="2">
    <source>
        <dbReference type="Pfam" id="PF23321"/>
    </source>
</evidence>
<dbReference type="SUPFAM" id="SSF52540">
    <property type="entry name" value="P-loop containing nucleoside triphosphate hydrolases"/>
    <property type="match status" value="1"/>
</dbReference>
<dbReference type="GO" id="GO:0140326">
    <property type="term" value="F:ATPase-coupled intramembrane lipid transporter activity"/>
    <property type="evidence" value="ECO:0007669"/>
    <property type="project" value="TreeGrafter"/>
</dbReference>
<dbReference type="GO" id="GO:0016887">
    <property type="term" value="F:ATP hydrolysis activity"/>
    <property type="evidence" value="ECO:0007669"/>
    <property type="project" value="InterPro"/>
</dbReference>
<dbReference type="GO" id="GO:0005548">
    <property type="term" value="F:phospholipid transporter activity"/>
    <property type="evidence" value="ECO:0007669"/>
    <property type="project" value="TreeGrafter"/>
</dbReference>
<dbReference type="Gene3D" id="3.40.50.300">
    <property type="entry name" value="P-loop containing nucleotide triphosphate hydrolases"/>
    <property type="match status" value="1"/>
</dbReference>
<protein>
    <submittedName>
        <fullName evidence="3">Uncharacterized protein</fullName>
    </submittedName>
</protein>
<dbReference type="AlphaFoldDB" id="A0A6A4TIP2"/>
<feature type="domain" description="ABC transporter" evidence="1">
    <location>
        <begin position="1"/>
        <end position="111"/>
    </location>
</feature>
<dbReference type="GO" id="GO:0016020">
    <property type="term" value="C:membrane"/>
    <property type="evidence" value="ECO:0007669"/>
    <property type="project" value="InterPro"/>
</dbReference>
<evidence type="ECO:0000313" key="3">
    <source>
        <dbReference type="EMBL" id="KAF0046617.1"/>
    </source>
</evidence>
<dbReference type="PANTHER" id="PTHR19229">
    <property type="entry name" value="ATP-BINDING CASSETTE TRANSPORTER SUBFAMILY A ABCA"/>
    <property type="match status" value="1"/>
</dbReference>
<dbReference type="Pfam" id="PF00005">
    <property type="entry name" value="ABC_tran"/>
    <property type="match status" value="1"/>
</dbReference>
<reference evidence="3 4" key="1">
    <citation type="submission" date="2019-06" db="EMBL/GenBank/DDBJ databases">
        <title>Draft genomes of female and male turbot (Scophthalmus maximus).</title>
        <authorList>
            <person name="Xu H."/>
            <person name="Xu X.-W."/>
            <person name="Shao C."/>
            <person name="Chen S."/>
        </authorList>
    </citation>
    <scope>NUCLEOTIDE SEQUENCE [LARGE SCALE GENOMIC DNA]</scope>
    <source>
        <strain evidence="3">Ysfricsl-2016a</strain>
        <tissue evidence="3">Blood</tissue>
    </source>
</reference>
<dbReference type="InterPro" id="IPR056264">
    <property type="entry name" value="R2_ABCA1-4-like"/>
</dbReference>
<evidence type="ECO:0000259" key="1">
    <source>
        <dbReference type="Pfam" id="PF00005"/>
    </source>
</evidence>
<dbReference type="Pfam" id="PF23321">
    <property type="entry name" value="R1_ABCA1"/>
    <property type="match status" value="1"/>
</dbReference>
<dbReference type="PANTHER" id="PTHR19229:SF190">
    <property type="entry name" value="RETINAL-SPECIFIC PHOSPHOLIPID-TRANSPORTING ATPASE ABCA4"/>
    <property type="match status" value="1"/>
</dbReference>
<sequence length="278" mass="30512">MLTGDTDVSSGEASVAGYSIQSEILDVHQNMGYCPQFDAIDELLTGREHLYLYARLRGVPESEIPRVAEWGIQKLGLTEYAGRCAGTYSGGNKRKLSTAIAMIGCPALVLLVSSAHETPFGDGYIVTMKIKAAKVGLSPELEPVESFMESCFPGCVQREKHYNTLQYEIASSSLARIFQVVVANKERLSIEDYSVSQTTLDQVFVNFAKQQTGEDEDVALYRRMAGGRKDVKIAPVKRQSFCRSQTDSIISVTLQREELFILARLTPGDVTRPAAAPA</sequence>
<organism evidence="3 4">
    <name type="scientific">Scophthalmus maximus</name>
    <name type="common">Turbot</name>
    <name type="synonym">Psetta maxima</name>
    <dbReference type="NCBI Taxonomy" id="52904"/>
    <lineage>
        <taxon>Eukaryota</taxon>
        <taxon>Metazoa</taxon>
        <taxon>Chordata</taxon>
        <taxon>Craniata</taxon>
        <taxon>Vertebrata</taxon>
        <taxon>Euteleostomi</taxon>
        <taxon>Actinopterygii</taxon>
        <taxon>Neopterygii</taxon>
        <taxon>Teleostei</taxon>
        <taxon>Neoteleostei</taxon>
        <taxon>Acanthomorphata</taxon>
        <taxon>Carangaria</taxon>
        <taxon>Pleuronectiformes</taxon>
        <taxon>Pleuronectoidei</taxon>
        <taxon>Scophthalmidae</taxon>
        <taxon>Scophthalmus</taxon>
    </lineage>
</organism>
<feature type="domain" description="ABCA1-4-like C-terminal R2 regulatory" evidence="2">
    <location>
        <begin position="121"/>
        <end position="197"/>
    </location>
</feature>
<comment type="caution">
    <text evidence="3">The sequence shown here is derived from an EMBL/GenBank/DDBJ whole genome shotgun (WGS) entry which is preliminary data.</text>
</comment>
<dbReference type="Proteomes" id="UP000438429">
    <property type="component" value="Unassembled WGS sequence"/>
</dbReference>
<accession>A0A6A4TIP2</accession>
<dbReference type="GO" id="GO:0140359">
    <property type="term" value="F:ABC-type transporter activity"/>
    <property type="evidence" value="ECO:0007669"/>
    <property type="project" value="InterPro"/>
</dbReference>
<dbReference type="InterPro" id="IPR026082">
    <property type="entry name" value="ABCA"/>
</dbReference>
<gene>
    <name evidence="3" type="ORF">F2P81_000250</name>
</gene>